<comment type="function">
    <text evidence="2 9 11">Excises uracil residues from the DNA which can arise as a result of misincorporation of dUMP residues by DNA polymerase or due to deamination of cytosine.</text>
</comment>
<proteinExistence type="inferred from homology"/>
<dbReference type="EC" id="3.2.2.27" evidence="4 9"/>
<evidence type="ECO:0000256" key="10">
    <source>
        <dbReference type="PROSITE-ProRule" id="PRU10072"/>
    </source>
</evidence>
<evidence type="ECO:0000313" key="13">
    <source>
        <dbReference type="EMBL" id="QSX07531.1"/>
    </source>
</evidence>
<evidence type="ECO:0000256" key="3">
    <source>
        <dbReference type="ARBA" id="ARBA00008184"/>
    </source>
</evidence>
<evidence type="ECO:0000256" key="4">
    <source>
        <dbReference type="ARBA" id="ARBA00012030"/>
    </source>
</evidence>
<organism evidence="13 14">
    <name type="scientific">Alkalibacter rhizosphaerae</name>
    <dbReference type="NCBI Taxonomy" id="2815577"/>
    <lineage>
        <taxon>Bacteria</taxon>
        <taxon>Bacillati</taxon>
        <taxon>Bacillota</taxon>
        <taxon>Clostridia</taxon>
        <taxon>Eubacteriales</taxon>
        <taxon>Eubacteriaceae</taxon>
        <taxon>Alkalibacter</taxon>
    </lineage>
</organism>
<dbReference type="NCBIfam" id="NF003592">
    <property type="entry name" value="PRK05254.1-5"/>
    <property type="match status" value="1"/>
</dbReference>
<dbReference type="HAMAP" id="MF_00148">
    <property type="entry name" value="UDG"/>
    <property type="match status" value="1"/>
</dbReference>
<dbReference type="AlphaFoldDB" id="A0A974XKA2"/>
<keyword evidence="7 9" id="KW-0378">Hydrolase</keyword>
<evidence type="ECO:0000256" key="7">
    <source>
        <dbReference type="ARBA" id="ARBA00022801"/>
    </source>
</evidence>
<keyword evidence="8 9" id="KW-0234">DNA repair</keyword>
<dbReference type="NCBIfam" id="TIGR00628">
    <property type="entry name" value="ung"/>
    <property type="match status" value="1"/>
</dbReference>
<dbReference type="SMART" id="SM00987">
    <property type="entry name" value="UreE_C"/>
    <property type="match status" value="1"/>
</dbReference>
<evidence type="ECO:0000256" key="6">
    <source>
        <dbReference type="ARBA" id="ARBA00022763"/>
    </source>
</evidence>
<dbReference type="EMBL" id="CP071444">
    <property type="protein sequence ID" value="QSX07531.1"/>
    <property type="molecule type" value="Genomic_DNA"/>
</dbReference>
<dbReference type="GO" id="GO:0097510">
    <property type="term" value="P:base-excision repair, AP site formation via deaminated base removal"/>
    <property type="evidence" value="ECO:0007669"/>
    <property type="project" value="TreeGrafter"/>
</dbReference>
<gene>
    <name evidence="9" type="primary">ung</name>
    <name evidence="13" type="ORF">J0B03_06720</name>
</gene>
<dbReference type="GO" id="GO:0004844">
    <property type="term" value="F:uracil DNA N-glycosylase activity"/>
    <property type="evidence" value="ECO:0007669"/>
    <property type="project" value="UniProtKB-UniRule"/>
</dbReference>
<keyword evidence="6 9" id="KW-0227">DNA damage</keyword>
<reference evidence="13" key="1">
    <citation type="submission" date="2021-03" db="EMBL/GenBank/DDBJ databases">
        <title>Alkalibacter marinus sp. nov., isolated from tidal flat sediment.</title>
        <authorList>
            <person name="Namirimu T."/>
            <person name="Yang J.-A."/>
            <person name="Yang S.-H."/>
            <person name="Kim Y.-J."/>
            <person name="Kwon K.K."/>
        </authorList>
    </citation>
    <scope>NUCLEOTIDE SEQUENCE</scope>
    <source>
        <strain evidence="13">ES005</strain>
    </source>
</reference>
<comment type="subcellular location">
    <subcellularLocation>
        <location evidence="9">Cytoplasm</location>
    </subcellularLocation>
</comment>
<dbReference type="PANTHER" id="PTHR11264">
    <property type="entry name" value="URACIL-DNA GLYCOSYLASE"/>
    <property type="match status" value="1"/>
</dbReference>
<accession>A0A974XKA2</accession>
<dbReference type="NCBIfam" id="NF003591">
    <property type="entry name" value="PRK05254.1-4"/>
    <property type="match status" value="1"/>
</dbReference>
<dbReference type="InterPro" id="IPR018085">
    <property type="entry name" value="Ura-DNA_Glyclase_AS"/>
</dbReference>
<evidence type="ECO:0000259" key="12">
    <source>
        <dbReference type="SMART" id="SM00986"/>
    </source>
</evidence>
<keyword evidence="13" id="KW-0326">Glycosidase</keyword>
<dbReference type="PANTHER" id="PTHR11264:SF0">
    <property type="entry name" value="URACIL-DNA GLYCOSYLASE"/>
    <property type="match status" value="1"/>
</dbReference>
<protein>
    <recommendedName>
        <fullName evidence="5 9">Uracil-DNA glycosylase</fullName>
        <shortName evidence="9">UDG</shortName>
        <ecNumber evidence="4 9">3.2.2.27</ecNumber>
    </recommendedName>
</protein>
<sequence length="228" mass="26168">MAPTFHNDWKELLKDRFQTESYLQLRTALKKEYAAHRVFPPMDLIFHALELTAYKDTKVLILGQDPYHGENQAHGLCFSVNPTVDIPPSLRNIYTELESDLGCNRPNHGFLEKWARQGVLMLNAVLTVRAGQAASHRNIGWQAFTDHIIHLLNQKEEPMVFILWGRYAQSKKEAITNPRHLILESPHPSPLSASRGFFGSRPFSKTNQFLKDNGMEPIDWQIEPVVEL</sequence>
<dbReference type="CDD" id="cd10027">
    <property type="entry name" value="UDG-F1-like"/>
    <property type="match status" value="1"/>
</dbReference>
<dbReference type="FunFam" id="3.40.470.10:FF:000001">
    <property type="entry name" value="Uracil-DNA glycosylase"/>
    <property type="match status" value="1"/>
</dbReference>
<evidence type="ECO:0000256" key="1">
    <source>
        <dbReference type="ARBA" id="ARBA00001400"/>
    </source>
</evidence>
<dbReference type="PROSITE" id="PS00130">
    <property type="entry name" value="U_DNA_GLYCOSYLASE"/>
    <property type="match status" value="1"/>
</dbReference>
<evidence type="ECO:0000256" key="8">
    <source>
        <dbReference type="ARBA" id="ARBA00023204"/>
    </source>
</evidence>
<dbReference type="NCBIfam" id="NF003588">
    <property type="entry name" value="PRK05254.1-1"/>
    <property type="match status" value="1"/>
</dbReference>
<dbReference type="NCBIfam" id="NF003589">
    <property type="entry name" value="PRK05254.1-2"/>
    <property type="match status" value="1"/>
</dbReference>
<dbReference type="Gene3D" id="3.40.470.10">
    <property type="entry name" value="Uracil-DNA glycosylase-like domain"/>
    <property type="match status" value="1"/>
</dbReference>
<dbReference type="Pfam" id="PF03167">
    <property type="entry name" value="UDG"/>
    <property type="match status" value="1"/>
</dbReference>
<comment type="similarity">
    <text evidence="3 9 11">Belongs to the uracil-DNA glycosylase (UDG) superfamily. UNG family.</text>
</comment>
<dbReference type="GO" id="GO:0005737">
    <property type="term" value="C:cytoplasm"/>
    <property type="evidence" value="ECO:0007669"/>
    <property type="project" value="UniProtKB-SubCell"/>
</dbReference>
<name>A0A974XKA2_9FIRM</name>
<feature type="active site" description="Proton acceptor" evidence="9 10">
    <location>
        <position position="65"/>
    </location>
</feature>
<evidence type="ECO:0000256" key="9">
    <source>
        <dbReference type="HAMAP-Rule" id="MF_00148"/>
    </source>
</evidence>
<dbReference type="InterPro" id="IPR002043">
    <property type="entry name" value="UDG_fam1"/>
</dbReference>
<dbReference type="Proteomes" id="UP000663499">
    <property type="component" value="Chromosome"/>
</dbReference>
<dbReference type="RefSeq" id="WP_207298873.1">
    <property type="nucleotide sequence ID" value="NZ_CP071444.1"/>
</dbReference>
<dbReference type="SUPFAM" id="SSF52141">
    <property type="entry name" value="Uracil-DNA glycosylase-like"/>
    <property type="match status" value="1"/>
</dbReference>
<dbReference type="InterPro" id="IPR036895">
    <property type="entry name" value="Uracil-DNA_glycosylase-like_sf"/>
</dbReference>
<dbReference type="SMART" id="SM00986">
    <property type="entry name" value="UDG"/>
    <property type="match status" value="1"/>
</dbReference>
<keyword evidence="14" id="KW-1185">Reference proteome</keyword>
<dbReference type="KEGG" id="alka:J0B03_06720"/>
<evidence type="ECO:0000256" key="11">
    <source>
        <dbReference type="RuleBase" id="RU003780"/>
    </source>
</evidence>
<evidence type="ECO:0000256" key="5">
    <source>
        <dbReference type="ARBA" id="ARBA00018429"/>
    </source>
</evidence>
<dbReference type="InterPro" id="IPR005122">
    <property type="entry name" value="Uracil-DNA_glycosylase-like"/>
</dbReference>
<comment type="catalytic activity">
    <reaction evidence="1 9 11">
        <text>Hydrolyzes single-stranded DNA or mismatched double-stranded DNA and polynucleotides, releasing free uracil.</text>
        <dbReference type="EC" id="3.2.2.27"/>
    </reaction>
</comment>
<evidence type="ECO:0000313" key="14">
    <source>
        <dbReference type="Proteomes" id="UP000663499"/>
    </source>
</evidence>
<feature type="domain" description="Uracil-DNA glycosylase-like" evidence="12">
    <location>
        <begin position="50"/>
        <end position="210"/>
    </location>
</feature>
<evidence type="ECO:0000256" key="2">
    <source>
        <dbReference type="ARBA" id="ARBA00002631"/>
    </source>
</evidence>
<keyword evidence="9" id="KW-0963">Cytoplasm</keyword>